<feature type="non-terminal residue" evidence="1">
    <location>
        <position position="69"/>
    </location>
</feature>
<sequence>DHQAPLFDQSPRLGSKSNIDISSHRTGVQHRNLNTFSEQTIKNNSLHGAAMLARDRLHEKFKAASLLSN</sequence>
<comment type="caution">
    <text evidence="1">The sequence shown here is derived from an EMBL/GenBank/DDBJ whole genome shotgun (WGS) entry which is preliminary data.</text>
</comment>
<feature type="non-terminal residue" evidence="1">
    <location>
        <position position="1"/>
    </location>
</feature>
<accession>A0AA38FQ22</accession>
<gene>
    <name evidence="1" type="ORF">KI387_035209</name>
</gene>
<name>A0AA38FQ22_TAXCH</name>
<protein>
    <submittedName>
        <fullName evidence="1">Uncharacterized protein</fullName>
    </submittedName>
</protein>
<dbReference type="Proteomes" id="UP000824469">
    <property type="component" value="Unassembled WGS sequence"/>
</dbReference>
<dbReference type="EMBL" id="JAHRHJ020000007">
    <property type="protein sequence ID" value="KAH9307298.1"/>
    <property type="molecule type" value="Genomic_DNA"/>
</dbReference>
<evidence type="ECO:0000313" key="1">
    <source>
        <dbReference type="EMBL" id="KAH9307298.1"/>
    </source>
</evidence>
<organism evidence="1 2">
    <name type="scientific">Taxus chinensis</name>
    <name type="common">Chinese yew</name>
    <name type="synonym">Taxus wallichiana var. chinensis</name>
    <dbReference type="NCBI Taxonomy" id="29808"/>
    <lineage>
        <taxon>Eukaryota</taxon>
        <taxon>Viridiplantae</taxon>
        <taxon>Streptophyta</taxon>
        <taxon>Embryophyta</taxon>
        <taxon>Tracheophyta</taxon>
        <taxon>Spermatophyta</taxon>
        <taxon>Pinopsida</taxon>
        <taxon>Pinidae</taxon>
        <taxon>Conifers II</taxon>
        <taxon>Cupressales</taxon>
        <taxon>Taxaceae</taxon>
        <taxon>Taxus</taxon>
    </lineage>
</organism>
<proteinExistence type="predicted"/>
<dbReference type="AlphaFoldDB" id="A0AA38FQ22"/>
<evidence type="ECO:0000313" key="2">
    <source>
        <dbReference type="Proteomes" id="UP000824469"/>
    </source>
</evidence>
<keyword evidence="2" id="KW-1185">Reference proteome</keyword>
<reference evidence="1 2" key="1">
    <citation type="journal article" date="2021" name="Nat. Plants">
        <title>The Taxus genome provides insights into paclitaxel biosynthesis.</title>
        <authorList>
            <person name="Xiong X."/>
            <person name="Gou J."/>
            <person name="Liao Q."/>
            <person name="Li Y."/>
            <person name="Zhou Q."/>
            <person name="Bi G."/>
            <person name="Li C."/>
            <person name="Du R."/>
            <person name="Wang X."/>
            <person name="Sun T."/>
            <person name="Guo L."/>
            <person name="Liang H."/>
            <person name="Lu P."/>
            <person name="Wu Y."/>
            <person name="Zhang Z."/>
            <person name="Ro D.K."/>
            <person name="Shang Y."/>
            <person name="Huang S."/>
            <person name="Yan J."/>
        </authorList>
    </citation>
    <scope>NUCLEOTIDE SEQUENCE [LARGE SCALE GENOMIC DNA]</scope>
    <source>
        <strain evidence="1">Ta-2019</strain>
    </source>
</reference>